<evidence type="ECO:0000256" key="4">
    <source>
        <dbReference type="ARBA" id="ARBA00022741"/>
    </source>
</evidence>
<keyword evidence="6" id="KW-0067">ATP-binding</keyword>
<evidence type="ECO:0000256" key="7">
    <source>
        <dbReference type="SAM" id="Coils"/>
    </source>
</evidence>
<dbReference type="InterPro" id="IPR003593">
    <property type="entry name" value="AAA+_ATPase"/>
</dbReference>
<organism evidence="10 11">
    <name type="scientific">Salix brachista</name>
    <dbReference type="NCBI Taxonomy" id="2182728"/>
    <lineage>
        <taxon>Eukaryota</taxon>
        <taxon>Viridiplantae</taxon>
        <taxon>Streptophyta</taxon>
        <taxon>Embryophyta</taxon>
        <taxon>Tracheophyta</taxon>
        <taxon>Spermatophyta</taxon>
        <taxon>Magnoliopsida</taxon>
        <taxon>eudicotyledons</taxon>
        <taxon>Gunneridae</taxon>
        <taxon>Pentapetalae</taxon>
        <taxon>rosids</taxon>
        <taxon>fabids</taxon>
        <taxon>Malpighiales</taxon>
        <taxon>Salicaceae</taxon>
        <taxon>Saliceae</taxon>
        <taxon>Salix</taxon>
    </lineage>
</organism>
<evidence type="ECO:0000256" key="8">
    <source>
        <dbReference type="SAM" id="Phobius"/>
    </source>
</evidence>
<keyword evidence="4" id="KW-0547">Nucleotide-binding</keyword>
<dbReference type="FunFam" id="1.10.8.430:FF:000003">
    <property type="entry name" value="Probable disease resistance protein At5g66910"/>
    <property type="match status" value="1"/>
</dbReference>
<dbReference type="Pfam" id="PF00931">
    <property type="entry name" value="NB-ARC"/>
    <property type="match status" value="1"/>
</dbReference>
<dbReference type="GO" id="GO:0006952">
    <property type="term" value="P:defense response"/>
    <property type="evidence" value="ECO:0007669"/>
    <property type="project" value="UniProtKB-KW"/>
</dbReference>
<dbReference type="FunFam" id="1.10.10.10:FF:000322">
    <property type="entry name" value="Probable disease resistance protein At1g63360"/>
    <property type="match status" value="1"/>
</dbReference>
<dbReference type="InterPro" id="IPR036388">
    <property type="entry name" value="WH-like_DNA-bd_sf"/>
</dbReference>
<comment type="caution">
    <text evidence="10">The sequence shown here is derived from an EMBL/GenBank/DDBJ whole genome shotgun (WGS) entry which is preliminary data.</text>
</comment>
<dbReference type="InterPro" id="IPR027417">
    <property type="entry name" value="P-loop_NTPase"/>
</dbReference>
<evidence type="ECO:0000259" key="9">
    <source>
        <dbReference type="SMART" id="SM00382"/>
    </source>
</evidence>
<evidence type="ECO:0000313" key="11">
    <source>
        <dbReference type="Proteomes" id="UP000326939"/>
    </source>
</evidence>
<protein>
    <recommendedName>
        <fullName evidence="9">AAA+ ATPase domain-containing protein</fullName>
    </recommendedName>
</protein>
<dbReference type="Pfam" id="PF05834">
    <property type="entry name" value="Lycopene_cycl"/>
    <property type="match status" value="1"/>
</dbReference>
<dbReference type="InterPro" id="IPR042197">
    <property type="entry name" value="Apaf_helical"/>
</dbReference>
<keyword evidence="3" id="KW-0677">Repeat</keyword>
<evidence type="ECO:0000256" key="6">
    <source>
        <dbReference type="ARBA" id="ARBA00022840"/>
    </source>
</evidence>
<dbReference type="GO" id="GO:0043531">
    <property type="term" value="F:ADP binding"/>
    <property type="evidence" value="ECO:0007669"/>
    <property type="project" value="InterPro"/>
</dbReference>
<reference evidence="11" key="1">
    <citation type="journal article" date="2019" name="Gigascience">
        <title>De novo genome assembly of the endangered Acer yangbiense, a plant species with extremely small populations endemic to Yunnan Province, China.</title>
        <authorList>
            <person name="Yang J."/>
            <person name="Wariss H.M."/>
            <person name="Tao L."/>
            <person name="Zhang R."/>
            <person name="Yun Q."/>
            <person name="Hollingsworth P."/>
            <person name="Dao Z."/>
            <person name="Luo G."/>
            <person name="Guo H."/>
            <person name="Ma Y."/>
            <person name="Sun W."/>
        </authorList>
    </citation>
    <scope>NUCLEOTIDE SEQUENCE [LARGE SCALE GENOMIC DNA]</scope>
    <source>
        <strain evidence="11">cv. br00</strain>
    </source>
</reference>
<feature type="domain" description="AAA+ ATPase" evidence="9">
    <location>
        <begin position="308"/>
        <end position="445"/>
    </location>
</feature>
<dbReference type="PANTHER" id="PTHR33463">
    <property type="entry name" value="NB-ARC DOMAIN-CONTAINING PROTEIN-RELATED"/>
    <property type="match status" value="1"/>
</dbReference>
<evidence type="ECO:0000256" key="5">
    <source>
        <dbReference type="ARBA" id="ARBA00022821"/>
    </source>
</evidence>
<keyword evidence="2" id="KW-0433">Leucine-rich repeat</keyword>
<dbReference type="Pfam" id="PF23598">
    <property type="entry name" value="LRR_14"/>
    <property type="match status" value="1"/>
</dbReference>
<dbReference type="InterPro" id="IPR032675">
    <property type="entry name" value="LRR_dom_sf"/>
</dbReference>
<dbReference type="InterPro" id="IPR003591">
    <property type="entry name" value="Leu-rich_rpt_typical-subtyp"/>
</dbReference>
<dbReference type="GO" id="GO:0005524">
    <property type="term" value="F:ATP binding"/>
    <property type="evidence" value="ECO:0007669"/>
    <property type="project" value="UniProtKB-KW"/>
</dbReference>
<dbReference type="Gene3D" id="3.80.10.10">
    <property type="entry name" value="Ribonuclease Inhibitor"/>
    <property type="match status" value="2"/>
</dbReference>
<dbReference type="PRINTS" id="PR00364">
    <property type="entry name" value="DISEASERSIST"/>
</dbReference>
<dbReference type="AlphaFoldDB" id="A0A5N5MEA9"/>
<keyword evidence="7" id="KW-0175">Coiled coil</keyword>
<evidence type="ECO:0000256" key="2">
    <source>
        <dbReference type="ARBA" id="ARBA00022614"/>
    </source>
</evidence>
<evidence type="ECO:0000313" key="10">
    <source>
        <dbReference type="EMBL" id="KAB5552551.1"/>
    </source>
</evidence>
<dbReference type="FunFam" id="3.40.50.300:FF:001091">
    <property type="entry name" value="Probable disease resistance protein At1g61300"/>
    <property type="match status" value="1"/>
</dbReference>
<dbReference type="EMBL" id="VDCV01000006">
    <property type="protein sequence ID" value="KAB5552551.1"/>
    <property type="molecule type" value="Genomic_DNA"/>
</dbReference>
<dbReference type="InterPro" id="IPR001611">
    <property type="entry name" value="Leu-rich_rpt"/>
</dbReference>
<feature type="transmembrane region" description="Helical" evidence="8">
    <location>
        <begin position="12"/>
        <end position="32"/>
    </location>
</feature>
<evidence type="ECO:0000256" key="3">
    <source>
        <dbReference type="ARBA" id="ARBA00022737"/>
    </source>
</evidence>
<keyword evidence="8" id="KW-0472">Membrane</keyword>
<dbReference type="Gene3D" id="1.10.10.10">
    <property type="entry name" value="Winged helix-like DNA-binding domain superfamily/Winged helix DNA-binding domain"/>
    <property type="match status" value="1"/>
</dbReference>
<dbReference type="PROSITE" id="PS51450">
    <property type="entry name" value="LRR"/>
    <property type="match status" value="1"/>
</dbReference>
<dbReference type="Gene3D" id="1.10.8.430">
    <property type="entry name" value="Helical domain of apoptotic protease-activating factors"/>
    <property type="match status" value="1"/>
</dbReference>
<dbReference type="Pfam" id="PF23559">
    <property type="entry name" value="WHD_DRP"/>
    <property type="match status" value="1"/>
</dbReference>
<keyword evidence="5" id="KW-0611">Plant defense</keyword>
<feature type="coiled-coil region" evidence="7">
    <location>
        <begin position="168"/>
        <end position="202"/>
    </location>
</feature>
<sequence>MSLSSRMWQGFLGSSLSSADLMLFAFYMFVISPNDLRMGLVRHLLSDPTGATMIRTYLTVCLLGNRGKFHDEQLDDTAIQPEARRRLMLSGFHNGGLLQLSNRVNRKELVISTFPIPLCWSDSHPVIARIEQSSRVTIRRISSMDFVSQLIGVVHSLCISVAARLSYVLNVDKRIDSLSTALNELKDKRDDLKRQVGRAEVGGLTCTSQVKGWLQRVEDIEAESSSVIEDLGRRGRCCVGRNACCSSYKLSKKASKLLSRATELIGKGAFDVVADSPVPDAVEEVPSRPAVGLNMMLERVRQFLADDEVGTVGIYGMGGVGKTTLLKIINNEFLTRSHHFDVVIWVVVSKEFVADKIQRAVGARLGLPWEESEGHEQRAQKIYRLMRRKKFLLLLDDVWEGIDLLKVGIPVPEKTNKCKVIFTARSLHVCTGMNAHQKLRVEFLGEEDSWKLFCENVGEKGILDSETIRAYAETVVRKCGGLPLALITIGKAMANKETEEEWKYAIEVLNRSPSELRGMKDVFALLKFSYDNLETDALRSCFLYCSLFPEDYSIEKELLIEYWIGEGFLGSSHTSYVYDQGHALIGSLKVACLLETGEEKTQVKMHDVVRSFALWIASECELSNRFLVEASTGLTEAPRADNWKHALRISLFDNGITTLAEIPESPRLSTLLLQWNSGLNKISNAFFQFMPALRVLDLSFTSLREIPASISELVELRHLDLSGTKITSLPKELGGLTKLQHLDLQRTHSLRIIPQEAISGLLQLRILNVYYSSGVWEQQDNEVGFADLQCLKHLTTLGITIDELNTLKRLYSFSGLLKVIQYLYIKQCDGLFYLQLSLNSSFGERLRRLSINNCYDLQYLQVDEEAGQKWLPSLEVVALHGLPNLETVWKNPVTRESLQNLRSVNIWHCRRLRNVSWVIQLPKLEVIYLMYCKEMEEVVSRSGIAGEDSKAFQSLRTLSIRDLPKLRSITPWELAFPSLESIAVIDCPNLKQLSIKTHNTPALPTVYGNKEWWDGLEWNEASSETAFVPHFMPL</sequence>
<keyword evidence="8" id="KW-0812">Transmembrane</keyword>
<accession>A0A5N5MEA9</accession>
<dbReference type="SMART" id="SM00382">
    <property type="entry name" value="AAA"/>
    <property type="match status" value="1"/>
</dbReference>
<dbReference type="InterPro" id="IPR058922">
    <property type="entry name" value="WHD_DRP"/>
</dbReference>
<dbReference type="SMART" id="SM00369">
    <property type="entry name" value="LRR_TYP"/>
    <property type="match status" value="3"/>
</dbReference>
<dbReference type="InterPro" id="IPR055414">
    <property type="entry name" value="LRR_R13L4/SHOC2-like"/>
</dbReference>
<dbReference type="InterPro" id="IPR002182">
    <property type="entry name" value="NB-ARC"/>
</dbReference>
<evidence type="ECO:0000256" key="1">
    <source>
        <dbReference type="ARBA" id="ARBA00008894"/>
    </source>
</evidence>
<dbReference type="PANTHER" id="PTHR33463:SF204">
    <property type="entry name" value="NB-ARC DOMAIN-CONTAINING PROTEIN"/>
    <property type="match status" value="1"/>
</dbReference>
<gene>
    <name evidence="10" type="ORF">DKX38_009862</name>
</gene>
<keyword evidence="8" id="KW-1133">Transmembrane helix</keyword>
<dbReference type="InterPro" id="IPR050905">
    <property type="entry name" value="Plant_NBS-LRR"/>
</dbReference>
<dbReference type="SUPFAM" id="SSF52540">
    <property type="entry name" value="P-loop containing nucleoside triphosphate hydrolases"/>
    <property type="match status" value="1"/>
</dbReference>
<dbReference type="Proteomes" id="UP000326939">
    <property type="component" value="Chromosome 6"/>
</dbReference>
<proteinExistence type="inferred from homology"/>
<name>A0A5N5MEA9_9ROSI</name>
<dbReference type="Gene3D" id="3.40.50.300">
    <property type="entry name" value="P-loop containing nucleotide triphosphate hydrolases"/>
    <property type="match status" value="1"/>
</dbReference>
<dbReference type="SUPFAM" id="SSF52058">
    <property type="entry name" value="L domain-like"/>
    <property type="match status" value="1"/>
</dbReference>
<comment type="similarity">
    <text evidence="1">Belongs to the disease resistance NB-LRR family.</text>
</comment>
<keyword evidence="11" id="KW-1185">Reference proteome</keyword>